<keyword evidence="3" id="KW-1185">Reference proteome</keyword>
<organism evidence="2 3">
    <name type="scientific">Erwinia mallotivora</name>
    <dbReference type="NCBI Taxonomy" id="69222"/>
    <lineage>
        <taxon>Bacteria</taxon>
        <taxon>Pseudomonadati</taxon>
        <taxon>Pseudomonadota</taxon>
        <taxon>Gammaproteobacteria</taxon>
        <taxon>Enterobacterales</taxon>
        <taxon>Erwiniaceae</taxon>
        <taxon>Erwinia</taxon>
    </lineage>
</organism>
<evidence type="ECO:0000313" key="2">
    <source>
        <dbReference type="EMBL" id="EXU74356.1"/>
    </source>
</evidence>
<evidence type="ECO:0000313" key="3">
    <source>
        <dbReference type="Proteomes" id="UP000019918"/>
    </source>
</evidence>
<name>A0A014LXQ2_9GAMM</name>
<feature type="region of interest" description="Disordered" evidence="1">
    <location>
        <begin position="30"/>
        <end position="52"/>
    </location>
</feature>
<accession>A0A014LXQ2</accession>
<sequence>MTTNRMPTLTAEQLRTIANEAVADVARQKITTSKSAENAQRTSPVESKDKGAALSTVARKTLHNPNASEIQKSFGGTVLSQAEAKGYFKEAFNKVRKG</sequence>
<dbReference type="EMBL" id="JFHN01000063">
    <property type="protein sequence ID" value="EXU74356.1"/>
    <property type="molecule type" value="Genomic_DNA"/>
</dbReference>
<dbReference type="OrthoDB" id="6638647at2"/>
<gene>
    <name evidence="2" type="ORF">BG55_17785</name>
</gene>
<dbReference type="RefSeq" id="WP_034939809.1">
    <property type="nucleotide sequence ID" value="NZ_JFHN01000063.1"/>
</dbReference>
<protein>
    <submittedName>
        <fullName evidence="2">Uncharacterized protein</fullName>
    </submittedName>
</protein>
<evidence type="ECO:0000256" key="1">
    <source>
        <dbReference type="SAM" id="MobiDB-lite"/>
    </source>
</evidence>
<dbReference type="Proteomes" id="UP000019918">
    <property type="component" value="Unassembled WGS sequence"/>
</dbReference>
<dbReference type="AlphaFoldDB" id="A0A014LXQ2"/>
<feature type="compositionally biased region" description="Polar residues" evidence="1">
    <location>
        <begin position="30"/>
        <end position="45"/>
    </location>
</feature>
<proteinExistence type="predicted"/>
<comment type="caution">
    <text evidence="2">The sequence shown here is derived from an EMBL/GenBank/DDBJ whole genome shotgun (WGS) entry which is preliminary data.</text>
</comment>
<reference evidence="2 3" key="1">
    <citation type="submission" date="2014-02" db="EMBL/GenBank/DDBJ databases">
        <title>Draft genome of Erwinia mallotivora strain BT-MARDI, a papaya dieback pathogen.</title>
        <authorList>
            <person name="Redzuan R."/>
            <person name="Abu Bakar N."/>
            <person name="Badrun R."/>
            <person name="Mohd Raih M.F."/>
            <person name="Rozano L."/>
            <person name="Mat Amin N."/>
        </authorList>
    </citation>
    <scope>NUCLEOTIDE SEQUENCE [LARGE SCALE GENOMIC DNA]</scope>
    <source>
        <strain evidence="2 3">BT-MARDI</strain>
    </source>
</reference>